<protein>
    <submittedName>
        <fullName evidence="2">3'(2'), 5'-bisphosphate nucleotidase</fullName>
        <ecNumber evidence="2">3.1.3.7</ecNumber>
    </submittedName>
</protein>
<dbReference type="RefSeq" id="WP_183939387.1">
    <property type="nucleotide sequence ID" value="NZ_JACHBI010000010.1"/>
</dbReference>
<keyword evidence="2" id="KW-0378">Hydrolase</keyword>
<evidence type="ECO:0000313" key="3">
    <source>
        <dbReference type="Proteomes" id="UP000549882"/>
    </source>
</evidence>
<dbReference type="PANTHER" id="PTHR43028">
    <property type="entry name" value="3'(2'),5'-BISPHOSPHATE NUCLEOTIDASE 1"/>
    <property type="match status" value="1"/>
</dbReference>
<dbReference type="GO" id="GO:0046872">
    <property type="term" value="F:metal ion binding"/>
    <property type="evidence" value="ECO:0007669"/>
    <property type="project" value="UniProtKB-KW"/>
</dbReference>
<evidence type="ECO:0000313" key="2">
    <source>
        <dbReference type="EMBL" id="MBB5575922.1"/>
    </source>
</evidence>
<comment type="caution">
    <text evidence="2">The sequence shown here is derived from an EMBL/GenBank/DDBJ whole genome shotgun (WGS) entry which is preliminary data.</text>
</comment>
<organism evidence="2 3">
    <name type="scientific">Rhizobium paranaense</name>
    <dbReference type="NCBI Taxonomy" id="1650438"/>
    <lineage>
        <taxon>Bacteria</taxon>
        <taxon>Pseudomonadati</taxon>
        <taxon>Pseudomonadota</taxon>
        <taxon>Alphaproteobacteria</taxon>
        <taxon>Hyphomicrobiales</taxon>
        <taxon>Rhizobiaceae</taxon>
        <taxon>Rhizobium/Agrobacterium group</taxon>
        <taxon>Rhizobium</taxon>
    </lineage>
</organism>
<dbReference type="GO" id="GO:0000103">
    <property type="term" value="P:sulfate assimilation"/>
    <property type="evidence" value="ECO:0007669"/>
    <property type="project" value="TreeGrafter"/>
</dbReference>
<keyword evidence="1" id="KW-0479">Metal-binding</keyword>
<dbReference type="Pfam" id="PF00459">
    <property type="entry name" value="Inositol_P"/>
    <property type="match status" value="1"/>
</dbReference>
<accession>A0A7W8XUR7</accession>
<dbReference type="Proteomes" id="UP000549882">
    <property type="component" value="Unassembled WGS sequence"/>
</dbReference>
<dbReference type="AlphaFoldDB" id="A0A7W8XUR7"/>
<dbReference type="InterPro" id="IPR020550">
    <property type="entry name" value="Inositol_monophosphatase_CS"/>
</dbReference>
<feature type="binding site" evidence="1">
    <location>
        <position position="88"/>
    </location>
    <ligand>
        <name>Mg(2+)</name>
        <dbReference type="ChEBI" id="CHEBI:18420"/>
        <label>1</label>
        <note>catalytic</note>
    </ligand>
</feature>
<gene>
    <name evidence="2" type="ORF">GGD50_004557</name>
</gene>
<dbReference type="GO" id="GO:0046854">
    <property type="term" value="P:phosphatidylinositol phosphate biosynthetic process"/>
    <property type="evidence" value="ECO:0007669"/>
    <property type="project" value="InterPro"/>
</dbReference>
<dbReference type="EC" id="3.1.3.7" evidence="2"/>
<dbReference type="InterPro" id="IPR000760">
    <property type="entry name" value="Inositol_monophosphatase-like"/>
</dbReference>
<keyword evidence="3" id="KW-1185">Reference proteome</keyword>
<feature type="binding site" evidence="1">
    <location>
        <position position="90"/>
    </location>
    <ligand>
        <name>Mg(2+)</name>
        <dbReference type="ChEBI" id="CHEBI:18420"/>
        <label>2</label>
    </ligand>
</feature>
<dbReference type="PANTHER" id="PTHR43028:SF5">
    <property type="entry name" value="3'(2'),5'-BISPHOSPHATE NUCLEOTIDASE 1"/>
    <property type="match status" value="1"/>
</dbReference>
<dbReference type="EMBL" id="JACHBI010000010">
    <property type="protein sequence ID" value="MBB5575922.1"/>
    <property type="molecule type" value="Genomic_DNA"/>
</dbReference>
<name>A0A7W8XUR7_9HYPH</name>
<dbReference type="CDD" id="cd01638">
    <property type="entry name" value="CysQ"/>
    <property type="match status" value="1"/>
</dbReference>
<evidence type="ECO:0000256" key="1">
    <source>
        <dbReference type="PIRSR" id="PIRSR600760-2"/>
    </source>
</evidence>
<dbReference type="GO" id="GO:0050427">
    <property type="term" value="P:3'-phosphoadenosine 5'-phosphosulfate metabolic process"/>
    <property type="evidence" value="ECO:0007669"/>
    <property type="project" value="TreeGrafter"/>
</dbReference>
<keyword evidence="1" id="KW-0460">Magnesium</keyword>
<feature type="binding site" evidence="1">
    <location>
        <position position="91"/>
    </location>
    <ligand>
        <name>Mg(2+)</name>
        <dbReference type="ChEBI" id="CHEBI:18420"/>
        <label>1</label>
        <note>catalytic</note>
    </ligand>
</feature>
<proteinExistence type="predicted"/>
<comment type="cofactor">
    <cofactor evidence="1">
        <name>Mg(2+)</name>
        <dbReference type="ChEBI" id="CHEBI:18420"/>
    </cofactor>
</comment>
<dbReference type="Gene3D" id="3.40.190.80">
    <property type="match status" value="1"/>
</dbReference>
<dbReference type="PROSITE" id="PS00630">
    <property type="entry name" value="IMP_2"/>
    <property type="match status" value="1"/>
</dbReference>
<sequence>MDLSSRRQLVEALIPTIRRAGEAVRSLQESGIVQSSKQDGSPVTSADLISHDILRAGCQALSSAIPVISEEDHCFTAAAPHMAALVIDPLDGTKEFIQGRTEFAINIALVEDGYATAGLIYAPAEERLFFSYGTGLVFEETGSGRRSLSGLAVAPRRPIILTSRSHLDCETEALLAMLQPCTVSKCGSSLKFAAIAAAEADVYPRLSPTMIWDCAAGQAIIEAAGGVVLRADGSALRYQEDQTSKVSGFVAARTPQLAARAIAAIRQLET</sequence>
<feature type="binding site" evidence="1">
    <location>
        <position position="213"/>
    </location>
    <ligand>
        <name>Mg(2+)</name>
        <dbReference type="ChEBI" id="CHEBI:18420"/>
        <label>1</label>
        <note>catalytic</note>
    </ligand>
</feature>
<dbReference type="SUPFAM" id="SSF56655">
    <property type="entry name" value="Carbohydrate phosphatase"/>
    <property type="match status" value="1"/>
</dbReference>
<reference evidence="2 3" key="1">
    <citation type="submission" date="2020-08" db="EMBL/GenBank/DDBJ databases">
        <title>Genomic Encyclopedia of Type Strains, Phase IV (KMG-V): Genome sequencing to study the core and pangenomes of soil and plant-associated prokaryotes.</title>
        <authorList>
            <person name="Whitman W."/>
        </authorList>
    </citation>
    <scope>NUCLEOTIDE SEQUENCE [LARGE SCALE GENOMIC DNA]</scope>
    <source>
        <strain evidence="2 3">SEMIA 4064</strain>
    </source>
</reference>
<feature type="binding site" evidence="1">
    <location>
        <position position="70"/>
    </location>
    <ligand>
        <name>Mg(2+)</name>
        <dbReference type="ChEBI" id="CHEBI:18420"/>
        <label>1</label>
        <note>catalytic</note>
    </ligand>
</feature>
<dbReference type="GO" id="GO:0008441">
    <property type="term" value="F:3'(2'),5'-bisphosphate nucleotidase activity"/>
    <property type="evidence" value="ECO:0007669"/>
    <property type="project" value="UniProtKB-EC"/>
</dbReference>
<dbReference type="Gene3D" id="3.30.540.10">
    <property type="entry name" value="Fructose-1,6-Bisphosphatase, subunit A, domain 1"/>
    <property type="match status" value="1"/>
</dbReference>
<dbReference type="InterPro" id="IPR050725">
    <property type="entry name" value="CysQ/Inositol_MonoPase"/>
</dbReference>